<protein>
    <recommendedName>
        <fullName evidence="4">Inner membrane protein</fullName>
    </recommendedName>
</protein>
<accession>A0A4V2X418</accession>
<evidence type="ECO:0000313" key="3">
    <source>
        <dbReference type="Proteomes" id="UP000295550"/>
    </source>
</evidence>
<proteinExistence type="predicted"/>
<gene>
    <name evidence="2" type="ORF">C5468_24970</name>
</gene>
<organism evidence="2 3">
    <name type="scientific">Photorhabdus luminescens subsp. mexicana</name>
    <dbReference type="NCBI Taxonomy" id="2100167"/>
    <lineage>
        <taxon>Bacteria</taxon>
        <taxon>Pseudomonadati</taxon>
        <taxon>Pseudomonadota</taxon>
        <taxon>Gammaproteobacteria</taxon>
        <taxon>Enterobacterales</taxon>
        <taxon>Morganellaceae</taxon>
        <taxon>Photorhabdus</taxon>
    </lineage>
</organism>
<evidence type="ECO:0000313" key="2">
    <source>
        <dbReference type="EMBL" id="TDB42555.1"/>
    </source>
</evidence>
<feature type="transmembrane region" description="Helical" evidence="1">
    <location>
        <begin position="33"/>
        <end position="60"/>
    </location>
</feature>
<keyword evidence="1" id="KW-0472">Membrane</keyword>
<evidence type="ECO:0008006" key="4">
    <source>
        <dbReference type="Google" id="ProtNLM"/>
    </source>
</evidence>
<evidence type="ECO:0000256" key="1">
    <source>
        <dbReference type="SAM" id="Phobius"/>
    </source>
</evidence>
<sequence length="75" mass="8512">MTLDIFVGCISIVTVILSFISKNTLYLRVLYTIGITIITIYAIIIEAYLIAVLDGFIVLINVYQLHRLHKNNLLT</sequence>
<dbReference type="Proteomes" id="UP000295550">
    <property type="component" value="Unassembled WGS sequence"/>
</dbReference>
<comment type="caution">
    <text evidence="2">The sequence shown here is derived from an EMBL/GenBank/DDBJ whole genome shotgun (WGS) entry which is preliminary data.</text>
</comment>
<keyword evidence="1" id="KW-0812">Transmembrane</keyword>
<keyword evidence="1" id="KW-1133">Transmembrane helix</keyword>
<dbReference type="AlphaFoldDB" id="A0A4V2X418"/>
<reference evidence="2 3" key="1">
    <citation type="journal article" date="2019" name="Int. J. Syst. Evol. Microbiol.">
        <title>Photorhabdus khanii subsp. guanajuatensis subsp. nov., isolated from Heterorhabditis atacamensis, and Photorhabdus luminescens subsp. mexicana subsp. nov., isolated from Heterorhabditis mexicana entomopathogenic nematodes.</title>
        <authorList>
            <person name="Machado R.A.R."/>
            <person name="Bruno P."/>
            <person name="Arce C.C.M."/>
            <person name="Liechti N."/>
            <person name="Kohler A."/>
            <person name="Bernal J."/>
            <person name="Bruggmann R."/>
            <person name="Turlings T.C.J."/>
        </authorList>
    </citation>
    <scope>NUCLEOTIDE SEQUENCE [LARGE SCALE GENOMIC DNA]</scope>
    <source>
        <strain evidence="2 3">MEX47-22</strain>
    </source>
</reference>
<feature type="transmembrane region" description="Helical" evidence="1">
    <location>
        <begin position="5"/>
        <end position="21"/>
    </location>
</feature>
<dbReference type="EMBL" id="PUJX01000059">
    <property type="protein sequence ID" value="TDB42555.1"/>
    <property type="molecule type" value="Genomic_DNA"/>
</dbReference>
<name>A0A4V2X418_PHOLU</name>